<dbReference type="Proteomes" id="UP000593567">
    <property type="component" value="Unassembled WGS sequence"/>
</dbReference>
<feature type="transmembrane region" description="Helical" evidence="9">
    <location>
        <begin position="438"/>
        <end position="456"/>
    </location>
</feature>
<dbReference type="InterPro" id="IPR002153">
    <property type="entry name" value="TRPC_channel"/>
</dbReference>
<dbReference type="PANTHER" id="PTHR10117:SF54">
    <property type="entry name" value="TRANSIENT RECEPTOR POTENTIAL-GAMMA PROTEIN"/>
    <property type="match status" value="1"/>
</dbReference>
<keyword evidence="8" id="KW-0040">ANK repeat</keyword>
<dbReference type="InterPro" id="IPR036770">
    <property type="entry name" value="Ankyrin_rpt-contain_sf"/>
</dbReference>
<dbReference type="PRINTS" id="PR01097">
    <property type="entry name" value="TRNSRECEPTRP"/>
</dbReference>
<keyword evidence="3 9" id="KW-0812">Transmembrane</keyword>
<proteinExistence type="predicted"/>
<dbReference type="PRINTS" id="PR01415">
    <property type="entry name" value="ANKYRIN"/>
</dbReference>
<reference evidence="11" key="1">
    <citation type="submission" date="2020-06" db="EMBL/GenBank/DDBJ databases">
        <title>Draft genome of Bugula neritina, a colonial animal packing powerful symbionts and potential medicines.</title>
        <authorList>
            <person name="Rayko M."/>
        </authorList>
    </citation>
    <scope>NUCLEOTIDE SEQUENCE [LARGE SCALE GENOMIC DNA]</scope>
    <source>
        <strain evidence="11">Kwan_BN1</strain>
    </source>
</reference>
<comment type="caution">
    <text evidence="11">The sequence shown here is derived from an EMBL/GenBank/DDBJ whole genome shotgun (WGS) entry which is preliminary data.</text>
</comment>
<dbReference type="GO" id="GO:0015279">
    <property type="term" value="F:store-operated calcium channel activity"/>
    <property type="evidence" value="ECO:0007669"/>
    <property type="project" value="TreeGrafter"/>
</dbReference>
<keyword evidence="7" id="KW-0407">Ion channel</keyword>
<name>A0A7J7J2W8_BUGNE</name>
<feature type="transmembrane region" description="Helical" evidence="9">
    <location>
        <begin position="477"/>
        <end position="499"/>
    </location>
</feature>
<dbReference type="Pfam" id="PF13637">
    <property type="entry name" value="Ank_4"/>
    <property type="match status" value="1"/>
</dbReference>
<feature type="transmembrane region" description="Helical" evidence="9">
    <location>
        <begin position="560"/>
        <end position="581"/>
    </location>
</feature>
<feature type="repeat" description="ANK" evidence="8">
    <location>
        <begin position="77"/>
        <end position="109"/>
    </location>
</feature>
<dbReference type="Pfam" id="PF00520">
    <property type="entry name" value="Ion_trans"/>
    <property type="match status" value="1"/>
</dbReference>
<dbReference type="AlphaFoldDB" id="A0A7J7J2W8"/>
<evidence type="ECO:0000256" key="9">
    <source>
        <dbReference type="SAM" id="Phobius"/>
    </source>
</evidence>
<keyword evidence="5" id="KW-0406">Ion transport</keyword>
<keyword evidence="12" id="KW-1185">Reference proteome</keyword>
<feature type="repeat" description="ANK" evidence="8">
    <location>
        <begin position="110"/>
        <end position="142"/>
    </location>
</feature>
<protein>
    <recommendedName>
        <fullName evidence="10">Ion transport domain-containing protein</fullName>
    </recommendedName>
</protein>
<gene>
    <name evidence="11" type="ORF">EB796_021613</name>
</gene>
<dbReference type="PROSITE" id="PS50297">
    <property type="entry name" value="ANK_REP_REGION"/>
    <property type="match status" value="4"/>
</dbReference>
<keyword evidence="4 9" id="KW-1133">Transmembrane helix</keyword>
<feature type="repeat" description="ANK" evidence="8">
    <location>
        <begin position="8"/>
        <end position="30"/>
    </location>
</feature>
<feature type="repeat" description="ANK" evidence="8">
    <location>
        <begin position="43"/>
        <end position="70"/>
    </location>
</feature>
<dbReference type="SUPFAM" id="SSF48403">
    <property type="entry name" value="Ankyrin repeat"/>
    <property type="match status" value="1"/>
</dbReference>
<dbReference type="GO" id="GO:0005886">
    <property type="term" value="C:plasma membrane"/>
    <property type="evidence" value="ECO:0007669"/>
    <property type="project" value="TreeGrafter"/>
</dbReference>
<dbReference type="PANTHER" id="PTHR10117">
    <property type="entry name" value="TRANSIENT RECEPTOR POTENTIAL CHANNEL"/>
    <property type="match status" value="1"/>
</dbReference>
<feature type="transmembrane region" description="Helical" evidence="9">
    <location>
        <begin position="373"/>
        <end position="392"/>
    </location>
</feature>
<evidence type="ECO:0000256" key="4">
    <source>
        <dbReference type="ARBA" id="ARBA00022989"/>
    </source>
</evidence>
<dbReference type="OrthoDB" id="195446at2759"/>
<dbReference type="SMART" id="SM00248">
    <property type="entry name" value="ANK"/>
    <property type="match status" value="5"/>
</dbReference>
<feature type="domain" description="Ion transport" evidence="10">
    <location>
        <begin position="307"/>
        <end position="592"/>
    </location>
</feature>
<evidence type="ECO:0000256" key="8">
    <source>
        <dbReference type="PROSITE-ProRule" id="PRU00023"/>
    </source>
</evidence>
<keyword evidence="2" id="KW-0813">Transport</keyword>
<evidence type="ECO:0000256" key="7">
    <source>
        <dbReference type="ARBA" id="ARBA00023303"/>
    </source>
</evidence>
<dbReference type="GO" id="GO:0070679">
    <property type="term" value="F:inositol 1,4,5 trisphosphate binding"/>
    <property type="evidence" value="ECO:0007669"/>
    <property type="project" value="TreeGrafter"/>
</dbReference>
<dbReference type="EMBL" id="VXIV02003194">
    <property type="protein sequence ID" value="KAF6020066.1"/>
    <property type="molecule type" value="Genomic_DNA"/>
</dbReference>
<feature type="transmembrane region" description="Helical" evidence="9">
    <location>
        <begin position="404"/>
        <end position="423"/>
    </location>
</feature>
<evidence type="ECO:0000256" key="5">
    <source>
        <dbReference type="ARBA" id="ARBA00023065"/>
    </source>
</evidence>
<dbReference type="InterPro" id="IPR002110">
    <property type="entry name" value="Ankyrin_rpt"/>
</dbReference>
<dbReference type="Pfam" id="PF12796">
    <property type="entry name" value="Ank_2"/>
    <property type="match status" value="1"/>
</dbReference>
<feature type="transmembrane region" description="Helical" evidence="9">
    <location>
        <begin position="338"/>
        <end position="361"/>
    </location>
</feature>
<accession>A0A7J7J2W8</accession>
<dbReference type="InterPro" id="IPR005821">
    <property type="entry name" value="Ion_trans_dom"/>
</dbReference>
<organism evidence="11 12">
    <name type="scientific">Bugula neritina</name>
    <name type="common">Brown bryozoan</name>
    <name type="synonym">Sertularia neritina</name>
    <dbReference type="NCBI Taxonomy" id="10212"/>
    <lineage>
        <taxon>Eukaryota</taxon>
        <taxon>Metazoa</taxon>
        <taxon>Spiralia</taxon>
        <taxon>Lophotrochozoa</taxon>
        <taxon>Bryozoa</taxon>
        <taxon>Gymnolaemata</taxon>
        <taxon>Cheilostomatida</taxon>
        <taxon>Flustrina</taxon>
        <taxon>Buguloidea</taxon>
        <taxon>Bugulidae</taxon>
        <taxon>Bugula</taxon>
    </lineage>
</organism>
<dbReference type="GO" id="GO:0034703">
    <property type="term" value="C:cation channel complex"/>
    <property type="evidence" value="ECO:0007669"/>
    <property type="project" value="TreeGrafter"/>
</dbReference>
<dbReference type="Gene3D" id="1.25.40.20">
    <property type="entry name" value="Ankyrin repeat-containing domain"/>
    <property type="match status" value="1"/>
</dbReference>
<evidence type="ECO:0000256" key="2">
    <source>
        <dbReference type="ARBA" id="ARBA00022448"/>
    </source>
</evidence>
<evidence type="ECO:0000259" key="10">
    <source>
        <dbReference type="Pfam" id="PF00520"/>
    </source>
</evidence>
<evidence type="ECO:0000256" key="1">
    <source>
        <dbReference type="ARBA" id="ARBA00004141"/>
    </source>
</evidence>
<keyword evidence="6 9" id="KW-0472">Membrane</keyword>
<evidence type="ECO:0000313" key="12">
    <source>
        <dbReference type="Proteomes" id="UP000593567"/>
    </source>
</evidence>
<evidence type="ECO:0000256" key="3">
    <source>
        <dbReference type="ARBA" id="ARBA00022692"/>
    </source>
</evidence>
<dbReference type="GO" id="GO:0051480">
    <property type="term" value="P:regulation of cytosolic calcium ion concentration"/>
    <property type="evidence" value="ECO:0007669"/>
    <property type="project" value="TreeGrafter"/>
</dbReference>
<sequence length="724" mass="80164">MASCNSLHGLTPLHLAAQSGHQGLVRVLLNSPGVQADAATVLHGSIPLHLAAQNGHTAVISLLLSKDTNLIHVADKHGKTGLHLAAKHGQLDMIALLLGQGAEINAVDENGWTALHYASQAGHLEVVKLLTDGGGSTVIESNDQKTAICHAAAFIHVDVLSFLMKKEHNTYSLMNDKKFVFDLMVCGRINDQKSIEEFINLSPAPCETAAKMSKMFLEISSKEKERAKELIAASQFCEQMATDLMAIAASENSPRVLLTSVDRLGLPFLDVLIDCGQKEVVSHPTIQKYLSDVWMGGINWKTWKIFFFFLAFTICPPVWLVLSLPLRHRYCNVPIFKFMSYLVSHVYFIGFLVAVAAIPPYRIVDAESAVPNPIEWMLLLWFSGLLVAELTNPGDRNGLGLIKLLILFLGVAATVTQVVGVFLEGNDMRTCLYIRNQFLGISLTLCFVQILDFLSFHHLFGPWAIIIGSLVIDLVKFVVILAVFMFGFTFYIAAIYQQVYPFDEDASETLGQGNGNANAIYLKVYDVFELLFFSLFGLVDPENLPPVHSTPNWSRTIIKVVFGLYLLISVIVLINLLIAMMSDTYQRIQAQSDTEWKFGRAKLIRNMNKTSSTPSPINLLVKLIIYLKVLIKHKGKVCTASGQQLVDNEEGLNSNKMNADADHSYNSNALPTSIKGTRVAPDDKNVLAGPERVEKAINWRSVVRKYYANKGIENENDIQEVDDS</sequence>
<evidence type="ECO:0000256" key="6">
    <source>
        <dbReference type="ARBA" id="ARBA00023136"/>
    </source>
</evidence>
<feature type="transmembrane region" description="Helical" evidence="9">
    <location>
        <begin position="305"/>
        <end position="326"/>
    </location>
</feature>
<comment type="subcellular location">
    <subcellularLocation>
        <location evidence="1">Membrane</location>
        <topology evidence="1">Multi-pass membrane protein</topology>
    </subcellularLocation>
</comment>
<dbReference type="PROSITE" id="PS50088">
    <property type="entry name" value="ANK_REPEAT"/>
    <property type="match status" value="4"/>
</dbReference>
<evidence type="ECO:0000313" key="11">
    <source>
        <dbReference type="EMBL" id="KAF6020066.1"/>
    </source>
</evidence>